<protein>
    <recommendedName>
        <fullName evidence="2">EF-hand domain-containing protein</fullName>
    </recommendedName>
</protein>
<reference evidence="3" key="1">
    <citation type="submission" date="2022-03" db="EMBL/GenBank/DDBJ databases">
        <authorList>
            <person name="Martin C."/>
        </authorList>
    </citation>
    <scope>NUCLEOTIDE SEQUENCE</scope>
</reference>
<feature type="domain" description="EF-hand" evidence="2">
    <location>
        <begin position="32"/>
        <end position="67"/>
    </location>
</feature>
<dbReference type="SUPFAM" id="SSF47473">
    <property type="entry name" value="EF-hand"/>
    <property type="match status" value="1"/>
</dbReference>
<evidence type="ECO:0000259" key="2">
    <source>
        <dbReference type="PROSITE" id="PS50222"/>
    </source>
</evidence>
<name>A0A8S4NH07_OWEFU</name>
<dbReference type="CDD" id="cd00051">
    <property type="entry name" value="EFh"/>
    <property type="match status" value="1"/>
</dbReference>
<evidence type="ECO:0000313" key="4">
    <source>
        <dbReference type="Proteomes" id="UP000749559"/>
    </source>
</evidence>
<evidence type="ECO:0000313" key="3">
    <source>
        <dbReference type="EMBL" id="CAH1780161.1"/>
    </source>
</evidence>
<feature type="domain" description="EF-hand" evidence="2">
    <location>
        <begin position="83"/>
        <end position="118"/>
    </location>
</feature>
<keyword evidence="4" id="KW-1185">Reference proteome</keyword>
<dbReference type="InterPro" id="IPR018247">
    <property type="entry name" value="EF_Hand_1_Ca_BS"/>
</dbReference>
<dbReference type="PROSITE" id="PS50222">
    <property type="entry name" value="EF_HAND_2"/>
    <property type="match status" value="3"/>
</dbReference>
<organism evidence="3 4">
    <name type="scientific">Owenia fusiformis</name>
    <name type="common">Polychaete worm</name>
    <dbReference type="NCBI Taxonomy" id="6347"/>
    <lineage>
        <taxon>Eukaryota</taxon>
        <taxon>Metazoa</taxon>
        <taxon>Spiralia</taxon>
        <taxon>Lophotrochozoa</taxon>
        <taxon>Annelida</taxon>
        <taxon>Polychaeta</taxon>
        <taxon>Sedentaria</taxon>
        <taxon>Canalipalpata</taxon>
        <taxon>Sabellida</taxon>
        <taxon>Oweniida</taxon>
        <taxon>Oweniidae</taxon>
        <taxon>Owenia</taxon>
    </lineage>
</organism>
<dbReference type="PROSITE" id="PS00018">
    <property type="entry name" value="EF_HAND_1"/>
    <property type="match status" value="2"/>
</dbReference>
<dbReference type="SMART" id="SM00054">
    <property type="entry name" value="EFh"/>
    <property type="match status" value="3"/>
</dbReference>
<dbReference type="GO" id="GO:0005509">
    <property type="term" value="F:calcium ion binding"/>
    <property type="evidence" value="ECO:0007669"/>
    <property type="project" value="InterPro"/>
</dbReference>
<gene>
    <name evidence="3" type="ORF">OFUS_LOCUS6891</name>
</gene>
<dbReference type="EMBL" id="CAIIXF020000003">
    <property type="protein sequence ID" value="CAH1780161.1"/>
    <property type="molecule type" value="Genomic_DNA"/>
</dbReference>
<dbReference type="Pfam" id="PF13202">
    <property type="entry name" value="EF-hand_5"/>
    <property type="match status" value="1"/>
</dbReference>
<dbReference type="Proteomes" id="UP000749559">
    <property type="component" value="Unassembled WGS sequence"/>
</dbReference>
<evidence type="ECO:0000256" key="1">
    <source>
        <dbReference type="ARBA" id="ARBA00022837"/>
    </source>
</evidence>
<keyword evidence="1" id="KW-0106">Calcium</keyword>
<feature type="domain" description="EF-hand" evidence="2">
    <location>
        <begin position="130"/>
        <end position="165"/>
    </location>
</feature>
<accession>A0A8S4NH07</accession>
<dbReference type="OrthoDB" id="6041230at2759"/>
<dbReference type="Pfam" id="PF13499">
    <property type="entry name" value="EF-hand_7"/>
    <property type="match status" value="1"/>
</dbReference>
<comment type="caution">
    <text evidence="3">The sequence shown here is derived from an EMBL/GenBank/DDBJ whole genome shotgun (WGS) entry which is preliminary data.</text>
</comment>
<proteinExistence type="predicted"/>
<sequence>MCSCPIVPCAAVPVRTMCLEALLPKAPPLNAFQKSKLQRKFYFYDIDGDGMIEYEDYKNYIDKIKSVYNLAEGDTLLHAFETEFQAHWSRMLKLMDENKDGQLSMDEWMDYYPRVTQTFKAKTYDNLPTFLQTMADAMFQIMDAKKDGYIDADEYREFWGKIDPPSLEADEARKQIDHMTDNGHYKLTLDRFREVMADFTWSKDEKTIGKYAMGPIRT</sequence>
<dbReference type="AlphaFoldDB" id="A0A8S4NH07"/>
<dbReference type="Gene3D" id="1.10.238.10">
    <property type="entry name" value="EF-hand"/>
    <property type="match status" value="1"/>
</dbReference>
<dbReference type="InterPro" id="IPR002048">
    <property type="entry name" value="EF_hand_dom"/>
</dbReference>
<dbReference type="InterPro" id="IPR011992">
    <property type="entry name" value="EF-hand-dom_pair"/>
</dbReference>